<dbReference type="SUPFAM" id="SSF51206">
    <property type="entry name" value="cAMP-binding domain-like"/>
    <property type="match status" value="1"/>
</dbReference>
<reference evidence="6" key="1">
    <citation type="submission" date="2015-02" db="EMBL/GenBank/DDBJ databases">
        <authorList>
            <person name="Chooi Y.-H."/>
        </authorList>
    </citation>
    <scope>NUCLEOTIDE SEQUENCE [LARGE SCALE GENOMIC DNA]</scope>
    <source>
        <strain evidence="6">strain Y</strain>
    </source>
</reference>
<keyword evidence="2" id="KW-0238">DNA-binding</keyword>
<dbReference type="CDD" id="cd00038">
    <property type="entry name" value="CAP_ED"/>
    <property type="match status" value="1"/>
</dbReference>
<dbReference type="PANTHER" id="PTHR24567:SF74">
    <property type="entry name" value="HTH-TYPE TRANSCRIPTIONAL REGULATOR ARCR"/>
    <property type="match status" value="1"/>
</dbReference>
<feature type="domain" description="Cyclic nucleotide-binding" evidence="4">
    <location>
        <begin position="16"/>
        <end position="136"/>
    </location>
</feature>
<gene>
    <name evidence="5" type="ORF">YBN1229_v1_1985</name>
</gene>
<dbReference type="InterPro" id="IPR000595">
    <property type="entry name" value="cNMP-bd_dom"/>
</dbReference>
<dbReference type="PANTHER" id="PTHR24567">
    <property type="entry name" value="CRP FAMILY TRANSCRIPTIONAL REGULATORY PROTEIN"/>
    <property type="match status" value="1"/>
</dbReference>
<dbReference type="InterPro" id="IPR012318">
    <property type="entry name" value="HTH_CRP"/>
</dbReference>
<dbReference type="KEGG" id="fiy:BN1229_v1_1985"/>
<dbReference type="Pfam" id="PF13545">
    <property type="entry name" value="HTH_Crp_2"/>
    <property type="match status" value="1"/>
</dbReference>
<sequence>MGAKGSLTELISGTYLFEDLGEAALEAIAQEMRPVSFDSGQLIFTRGDEGRDAYLVSEGRVRLSVLTAEGRELSFAHAERGAIFGEIAMVDEGPRSADATAATKVSAYSLSRSAFLRVIEKEAAVGDAMMRFLCRRIREADQQLEAIALCPIEMRLARFFLAAVNAKEADALDSDVEVAFTMSQSELALLIGASRPKVNTALSLLEASGAIKRGKNSIFCNVDELENIAGLG</sequence>
<dbReference type="PROSITE" id="PS50042">
    <property type="entry name" value="CNMP_BINDING_3"/>
    <property type="match status" value="1"/>
</dbReference>
<organism evidence="5 6">
    <name type="scientific">Candidatus Filomicrobium marinum</name>
    <dbReference type="NCBI Taxonomy" id="1608628"/>
    <lineage>
        <taxon>Bacteria</taxon>
        <taxon>Pseudomonadati</taxon>
        <taxon>Pseudomonadota</taxon>
        <taxon>Alphaproteobacteria</taxon>
        <taxon>Hyphomicrobiales</taxon>
        <taxon>Hyphomicrobiaceae</taxon>
        <taxon>Filomicrobium</taxon>
    </lineage>
</organism>
<dbReference type="GO" id="GO:0003677">
    <property type="term" value="F:DNA binding"/>
    <property type="evidence" value="ECO:0007669"/>
    <property type="project" value="UniProtKB-KW"/>
</dbReference>
<accession>A0A0D6JFS3</accession>
<dbReference type="InterPro" id="IPR050397">
    <property type="entry name" value="Env_Response_Regulators"/>
</dbReference>
<evidence type="ECO:0000313" key="6">
    <source>
        <dbReference type="Proteomes" id="UP000033187"/>
    </source>
</evidence>
<dbReference type="OrthoDB" id="3525895at2"/>
<dbReference type="Proteomes" id="UP000033187">
    <property type="component" value="Chromosome 1"/>
</dbReference>
<evidence type="ECO:0000313" key="5">
    <source>
        <dbReference type="EMBL" id="CPR19056.1"/>
    </source>
</evidence>
<dbReference type="KEGG" id="fil:BN1229_v1_1981"/>
<dbReference type="InterPro" id="IPR014710">
    <property type="entry name" value="RmlC-like_jellyroll"/>
</dbReference>
<dbReference type="GO" id="GO:0003700">
    <property type="term" value="F:DNA-binding transcription factor activity"/>
    <property type="evidence" value="ECO:0007669"/>
    <property type="project" value="TreeGrafter"/>
</dbReference>
<dbReference type="InterPro" id="IPR018488">
    <property type="entry name" value="cNMP-bd_CS"/>
</dbReference>
<dbReference type="AlphaFoldDB" id="A0A0D6JFS3"/>
<keyword evidence="3" id="KW-0804">Transcription</keyword>
<protein>
    <submittedName>
        <fullName evidence="5">Crp/Fnr family transcription regulator</fullName>
    </submittedName>
</protein>
<evidence type="ECO:0000256" key="2">
    <source>
        <dbReference type="ARBA" id="ARBA00023125"/>
    </source>
</evidence>
<dbReference type="InterPro" id="IPR018490">
    <property type="entry name" value="cNMP-bd_dom_sf"/>
</dbReference>
<evidence type="ECO:0000259" key="4">
    <source>
        <dbReference type="PROSITE" id="PS50042"/>
    </source>
</evidence>
<dbReference type="SUPFAM" id="SSF46785">
    <property type="entry name" value="Winged helix' DNA-binding domain"/>
    <property type="match status" value="1"/>
</dbReference>
<keyword evidence="1" id="KW-0805">Transcription regulation</keyword>
<dbReference type="RefSeq" id="WP_046478068.1">
    <property type="nucleotide sequence ID" value="NZ_LN829118.1"/>
</dbReference>
<evidence type="ECO:0000256" key="1">
    <source>
        <dbReference type="ARBA" id="ARBA00023015"/>
    </source>
</evidence>
<dbReference type="Gene3D" id="1.10.10.10">
    <property type="entry name" value="Winged helix-like DNA-binding domain superfamily/Winged helix DNA-binding domain"/>
    <property type="match status" value="1"/>
</dbReference>
<dbReference type="GO" id="GO:0005829">
    <property type="term" value="C:cytosol"/>
    <property type="evidence" value="ECO:0007669"/>
    <property type="project" value="TreeGrafter"/>
</dbReference>
<dbReference type="Gene3D" id="2.60.120.10">
    <property type="entry name" value="Jelly Rolls"/>
    <property type="match status" value="1"/>
</dbReference>
<evidence type="ECO:0000256" key="3">
    <source>
        <dbReference type="ARBA" id="ARBA00023163"/>
    </source>
</evidence>
<dbReference type="SMART" id="SM00100">
    <property type="entry name" value="cNMP"/>
    <property type="match status" value="1"/>
</dbReference>
<dbReference type="Pfam" id="PF00027">
    <property type="entry name" value="cNMP_binding"/>
    <property type="match status" value="1"/>
</dbReference>
<keyword evidence="6" id="KW-1185">Reference proteome</keyword>
<dbReference type="PROSITE" id="PS00889">
    <property type="entry name" value="CNMP_BINDING_2"/>
    <property type="match status" value="1"/>
</dbReference>
<name>A0A0D6JFS3_9HYPH</name>
<dbReference type="InterPro" id="IPR036388">
    <property type="entry name" value="WH-like_DNA-bd_sf"/>
</dbReference>
<dbReference type="InterPro" id="IPR036390">
    <property type="entry name" value="WH_DNA-bd_sf"/>
</dbReference>
<proteinExistence type="predicted"/>
<dbReference type="EMBL" id="LN829119">
    <property type="protein sequence ID" value="CPR19056.1"/>
    <property type="molecule type" value="Genomic_DNA"/>
</dbReference>